<comment type="caution">
    <text evidence="2">The sequence shown here is derived from an EMBL/GenBank/DDBJ whole genome shotgun (WGS) entry which is preliminary data.</text>
</comment>
<evidence type="ECO:0000256" key="1">
    <source>
        <dbReference type="SAM" id="MobiDB-lite"/>
    </source>
</evidence>
<dbReference type="Proteomes" id="UP001341245">
    <property type="component" value="Unassembled WGS sequence"/>
</dbReference>
<feature type="compositionally biased region" description="Basic residues" evidence="1">
    <location>
        <begin position="242"/>
        <end position="253"/>
    </location>
</feature>
<organism evidence="2 3">
    <name type="scientific">Aureobasidium pullulans</name>
    <name type="common">Black yeast</name>
    <name type="synonym">Pullularia pullulans</name>
    <dbReference type="NCBI Taxonomy" id="5580"/>
    <lineage>
        <taxon>Eukaryota</taxon>
        <taxon>Fungi</taxon>
        <taxon>Dikarya</taxon>
        <taxon>Ascomycota</taxon>
        <taxon>Pezizomycotina</taxon>
        <taxon>Dothideomycetes</taxon>
        <taxon>Dothideomycetidae</taxon>
        <taxon>Dothideales</taxon>
        <taxon>Saccotheciaceae</taxon>
        <taxon>Aureobasidium</taxon>
    </lineage>
</organism>
<reference evidence="2 3" key="1">
    <citation type="submission" date="2023-11" db="EMBL/GenBank/DDBJ databases">
        <title>Draft genome sequence and annotation of the polyextremotolerant black yeast-like fungus Aureobasidium pullulans NRRL 62042.</title>
        <authorList>
            <person name="Dielentheis-Frenken M.R.E."/>
            <person name="Wibberg D."/>
            <person name="Blank L.M."/>
            <person name="Tiso T."/>
        </authorList>
    </citation>
    <scope>NUCLEOTIDE SEQUENCE [LARGE SCALE GENOMIC DNA]</scope>
    <source>
        <strain evidence="2 3">NRRL 62042</strain>
    </source>
</reference>
<evidence type="ECO:0000313" key="2">
    <source>
        <dbReference type="EMBL" id="KAK6002912.1"/>
    </source>
</evidence>
<feature type="compositionally biased region" description="Acidic residues" evidence="1">
    <location>
        <begin position="203"/>
        <end position="231"/>
    </location>
</feature>
<protein>
    <recommendedName>
        <fullName evidence="4">HNH nuclease domain-containing protein</fullName>
    </recommendedName>
</protein>
<proteinExistence type="predicted"/>
<feature type="compositionally biased region" description="Basic residues" evidence="1">
    <location>
        <begin position="271"/>
        <end position="287"/>
    </location>
</feature>
<evidence type="ECO:0008006" key="4">
    <source>
        <dbReference type="Google" id="ProtNLM"/>
    </source>
</evidence>
<name>A0ABR0TER2_AURPU</name>
<dbReference type="EMBL" id="JASGXD010000011">
    <property type="protein sequence ID" value="KAK6002912.1"/>
    <property type="molecule type" value="Genomic_DNA"/>
</dbReference>
<gene>
    <name evidence="2" type="ORF">QM012_001662</name>
</gene>
<feature type="region of interest" description="Disordered" evidence="1">
    <location>
        <begin position="200"/>
        <end position="287"/>
    </location>
</feature>
<keyword evidence="3" id="KW-1185">Reference proteome</keyword>
<accession>A0ABR0TER2</accession>
<sequence length="287" mass="33440">MVRVLGYVDGRLTCIDSDLNPRQEWKRATTPFLTPAEHLAQIKQKDSRFACTKSTSTILRNSRKKEQGTAQLRGSKGYVEPRINYCSDASRFKSVRDGLIAYPSWERQDFSVLLKMWCVDSPEHRHSRAAYAFNLDGTPTTEYEKPLSIYAQQRMDVVAAHSCDYTLKTGRETGRPVSWLATRPVKGECVRKQCINSHISEHEEIEAEEEEHDEREETENEDEEDEDDDEGPWYKQLERRARSNVRWKRRRESRGRGPSPDPQRTEEEAKRKKHKGRGRGLIGKKKW</sequence>
<evidence type="ECO:0000313" key="3">
    <source>
        <dbReference type="Proteomes" id="UP001341245"/>
    </source>
</evidence>